<evidence type="ECO:0000313" key="3">
    <source>
        <dbReference type="Proteomes" id="UP001295684"/>
    </source>
</evidence>
<evidence type="ECO:0000256" key="1">
    <source>
        <dbReference type="SAM" id="Phobius"/>
    </source>
</evidence>
<organism evidence="2 3">
    <name type="scientific">Euplotes crassus</name>
    <dbReference type="NCBI Taxonomy" id="5936"/>
    <lineage>
        <taxon>Eukaryota</taxon>
        <taxon>Sar</taxon>
        <taxon>Alveolata</taxon>
        <taxon>Ciliophora</taxon>
        <taxon>Intramacronucleata</taxon>
        <taxon>Spirotrichea</taxon>
        <taxon>Hypotrichia</taxon>
        <taxon>Euplotida</taxon>
        <taxon>Euplotidae</taxon>
        <taxon>Moneuplotes</taxon>
    </lineage>
</organism>
<dbReference type="PANTHER" id="PTHR31398">
    <property type="entry name" value="MEIOTIC NUCLEAR DIVISION PROTEIN 1 HOMOLOG"/>
    <property type="match status" value="1"/>
</dbReference>
<evidence type="ECO:0000313" key="2">
    <source>
        <dbReference type="EMBL" id="CAI2386664.1"/>
    </source>
</evidence>
<sequence>MAKGFLPRVSSYCTSTLKSFDMYPHTVSFTFKGQEEFKTMIGGFISFVIKVVILYYAYVMVRLMLERKNTQKSVNSVVKDILNDPTAFHMNGTDFSFGFKLLVGEEEEIELEGNEYFEVEIVRHTKLTDGTLQREVVPFAKCGNTLFKYYNQTEVNSIGINDFYCPTTSDFVIQGNAISKDFTNFELNVKYCTDEWPTACPSDLNDKINNLIVRVPFVNSYFDFDDYKNPVKTYIDGRFDLYMIDTLYQQQNAFIQVNEAEIQDSYFAYQPGGSNKEFFEIERVDTNLISSQVHQGELLHINFAKDPASKSYERTVFSFMEVTGNIGGLFEILQIAGGFIVGIFSGRLFTFSMLSSLYHVDMPSNSKVKKVNEETKDNSYKICMTNRGYAGRSNNLEEVATKAHNRMRSRIRYDWNLSDFLVNLCSLFSCCFCRCIKRRYELFEKGEKKFIKEFDAVYYARNMRNLNTLVTSMMDDSEKVMITYQKQNAIPAESDETSENEDENFDDVPKMFSSKILKQKHIEKIDFFMREYSKEKWTEKDFRLLNGVFNKQQLTNQQIQKMEIDQDLDLSNIQHPEENEDHSNVGITEREEKKLTEENCNSLLKLPMSPRPPGFLGNSKI</sequence>
<keyword evidence="1" id="KW-1133">Transmembrane helix</keyword>
<accession>A0AAD1Y8K2</accession>
<dbReference type="AlphaFoldDB" id="A0AAD1Y8K2"/>
<dbReference type="EMBL" id="CAMPGE010029191">
    <property type="protein sequence ID" value="CAI2386664.1"/>
    <property type="molecule type" value="Genomic_DNA"/>
</dbReference>
<dbReference type="GO" id="GO:0007131">
    <property type="term" value="P:reciprocal meiotic recombination"/>
    <property type="evidence" value="ECO:0007669"/>
    <property type="project" value="TreeGrafter"/>
</dbReference>
<reference evidence="2" key="1">
    <citation type="submission" date="2023-07" db="EMBL/GenBank/DDBJ databases">
        <authorList>
            <consortium name="AG Swart"/>
            <person name="Singh M."/>
            <person name="Singh A."/>
            <person name="Seah K."/>
            <person name="Emmerich C."/>
        </authorList>
    </citation>
    <scope>NUCLEOTIDE SEQUENCE</scope>
    <source>
        <strain evidence="2">DP1</strain>
    </source>
</reference>
<proteinExistence type="predicted"/>
<keyword evidence="3" id="KW-1185">Reference proteome</keyword>
<keyword evidence="1" id="KW-0812">Transmembrane</keyword>
<dbReference type="Proteomes" id="UP001295684">
    <property type="component" value="Unassembled WGS sequence"/>
</dbReference>
<comment type="caution">
    <text evidence="2">The sequence shown here is derived from an EMBL/GenBank/DDBJ whole genome shotgun (WGS) entry which is preliminary data.</text>
</comment>
<dbReference type="GO" id="GO:0005634">
    <property type="term" value="C:nucleus"/>
    <property type="evidence" value="ECO:0007669"/>
    <property type="project" value="TreeGrafter"/>
</dbReference>
<protein>
    <submittedName>
        <fullName evidence="2">Uncharacterized protein</fullName>
    </submittedName>
</protein>
<feature type="transmembrane region" description="Helical" evidence="1">
    <location>
        <begin position="40"/>
        <end position="59"/>
    </location>
</feature>
<gene>
    <name evidence="2" type="ORF">ECRASSUSDP1_LOCUS28287</name>
</gene>
<keyword evidence="1" id="KW-0472">Membrane</keyword>
<dbReference type="PANTHER" id="PTHR31398:SF0">
    <property type="entry name" value="MEIOTIC NUCLEAR DIVISION PROTEIN 1 HOMOLOG"/>
    <property type="match status" value="1"/>
</dbReference>
<name>A0AAD1Y8K2_EUPCR</name>